<dbReference type="Proteomes" id="UP001156856">
    <property type="component" value="Unassembled WGS sequence"/>
</dbReference>
<evidence type="ECO:0000313" key="3">
    <source>
        <dbReference type="EMBL" id="GLS61699.1"/>
    </source>
</evidence>
<reference evidence="3" key="4">
    <citation type="submission" date="2023-01" db="EMBL/GenBank/DDBJ databases">
        <title>Draft genome sequence of Methylobacterium oxalidis strain NBRC 107715.</title>
        <authorList>
            <person name="Sun Q."/>
            <person name="Mori K."/>
        </authorList>
    </citation>
    <scope>NUCLEOTIDE SEQUENCE</scope>
    <source>
        <strain evidence="3">NBRC 107715</strain>
    </source>
</reference>
<accession>A0A512JBS2</accession>
<dbReference type="Proteomes" id="UP000321960">
    <property type="component" value="Unassembled WGS sequence"/>
</dbReference>
<evidence type="ECO:0000256" key="1">
    <source>
        <dbReference type="SAM" id="MobiDB-lite"/>
    </source>
</evidence>
<sequence>MEAYLAQAGPKAPPPRADVQGKSARIRCRAGHESARPLPAGRSQRSRGLIPPQAVSTVEGSTFTPGPIVEVTAMRWM</sequence>
<proteinExistence type="predicted"/>
<dbReference type="AlphaFoldDB" id="A0A512JBS2"/>
<name>A0A512JBS2_9HYPH</name>
<organism evidence="2 4">
    <name type="scientific">Methylobacterium oxalidis</name>
    <dbReference type="NCBI Taxonomy" id="944322"/>
    <lineage>
        <taxon>Bacteria</taxon>
        <taxon>Pseudomonadati</taxon>
        <taxon>Pseudomonadota</taxon>
        <taxon>Alphaproteobacteria</taxon>
        <taxon>Hyphomicrobiales</taxon>
        <taxon>Methylobacteriaceae</taxon>
        <taxon>Methylobacterium</taxon>
    </lineage>
</organism>
<evidence type="ECO:0000313" key="5">
    <source>
        <dbReference type="Proteomes" id="UP001156856"/>
    </source>
</evidence>
<keyword evidence="5" id="KW-1185">Reference proteome</keyword>
<reference evidence="2 4" key="3">
    <citation type="submission" date="2019-07" db="EMBL/GenBank/DDBJ databases">
        <title>Whole genome shotgun sequence of Methylobacterium oxalidis NBRC 107715.</title>
        <authorList>
            <person name="Hosoyama A."/>
            <person name="Uohara A."/>
            <person name="Ohji S."/>
            <person name="Ichikawa N."/>
        </authorList>
    </citation>
    <scope>NUCLEOTIDE SEQUENCE [LARGE SCALE GENOMIC DNA]</scope>
    <source>
        <strain evidence="2 4">NBRC 107715</strain>
    </source>
</reference>
<reference evidence="3" key="1">
    <citation type="journal article" date="2014" name="Int. J. Syst. Evol. Microbiol.">
        <title>Complete genome of a new Firmicutes species belonging to the dominant human colonic microbiota ('Ruminococcus bicirculans') reveals two chromosomes and a selective capacity to utilize plant glucans.</title>
        <authorList>
            <consortium name="NISC Comparative Sequencing Program"/>
            <person name="Wegmann U."/>
            <person name="Louis P."/>
            <person name="Goesmann A."/>
            <person name="Henrissat B."/>
            <person name="Duncan S.H."/>
            <person name="Flint H.J."/>
        </authorList>
    </citation>
    <scope>NUCLEOTIDE SEQUENCE</scope>
    <source>
        <strain evidence="3">NBRC 107715</strain>
    </source>
</reference>
<reference evidence="5" key="2">
    <citation type="journal article" date="2019" name="Int. J. Syst. Evol. Microbiol.">
        <title>The Global Catalogue of Microorganisms (GCM) 10K type strain sequencing project: providing services to taxonomists for standard genome sequencing and annotation.</title>
        <authorList>
            <consortium name="The Broad Institute Genomics Platform"/>
            <consortium name="The Broad Institute Genome Sequencing Center for Infectious Disease"/>
            <person name="Wu L."/>
            <person name="Ma J."/>
        </authorList>
    </citation>
    <scope>NUCLEOTIDE SEQUENCE [LARGE SCALE GENOMIC DNA]</scope>
    <source>
        <strain evidence="5">NBRC 107715</strain>
    </source>
</reference>
<feature type="region of interest" description="Disordered" evidence="1">
    <location>
        <begin position="1"/>
        <end position="51"/>
    </location>
</feature>
<comment type="caution">
    <text evidence="2">The sequence shown here is derived from an EMBL/GenBank/DDBJ whole genome shotgun (WGS) entry which is preliminary data.</text>
</comment>
<dbReference type="EMBL" id="BJZU01000148">
    <property type="protein sequence ID" value="GEP07345.1"/>
    <property type="molecule type" value="Genomic_DNA"/>
</dbReference>
<gene>
    <name evidence="3" type="ORF">GCM10007888_00800</name>
    <name evidence="2" type="ORF">MOX02_53830</name>
</gene>
<evidence type="ECO:0000313" key="2">
    <source>
        <dbReference type="EMBL" id="GEP07345.1"/>
    </source>
</evidence>
<dbReference type="EMBL" id="BSPK01000002">
    <property type="protein sequence ID" value="GLS61699.1"/>
    <property type="molecule type" value="Genomic_DNA"/>
</dbReference>
<evidence type="ECO:0000313" key="4">
    <source>
        <dbReference type="Proteomes" id="UP000321960"/>
    </source>
</evidence>
<protein>
    <submittedName>
        <fullName evidence="2">Uncharacterized protein</fullName>
    </submittedName>
</protein>